<accession>A0A9P5V5H1</accession>
<keyword evidence="3" id="KW-1185">Reference proteome</keyword>
<dbReference type="AlphaFoldDB" id="A0A9P5V5H1"/>
<reference evidence="2" key="1">
    <citation type="journal article" date="2020" name="Fungal Divers.">
        <title>Resolving the Mortierellaceae phylogeny through synthesis of multi-gene phylogenetics and phylogenomics.</title>
        <authorList>
            <person name="Vandepol N."/>
            <person name="Liber J."/>
            <person name="Desiro A."/>
            <person name="Na H."/>
            <person name="Kennedy M."/>
            <person name="Barry K."/>
            <person name="Grigoriev I.V."/>
            <person name="Miller A.N."/>
            <person name="O'Donnell K."/>
            <person name="Stajich J.E."/>
            <person name="Bonito G."/>
        </authorList>
    </citation>
    <scope>NUCLEOTIDE SEQUENCE</scope>
    <source>
        <strain evidence="2">NRRL 6426</strain>
    </source>
</reference>
<feature type="compositionally biased region" description="Low complexity" evidence="1">
    <location>
        <begin position="278"/>
        <end position="288"/>
    </location>
</feature>
<feature type="region of interest" description="Disordered" evidence="1">
    <location>
        <begin position="278"/>
        <end position="308"/>
    </location>
</feature>
<evidence type="ECO:0000256" key="1">
    <source>
        <dbReference type="SAM" id="MobiDB-lite"/>
    </source>
</evidence>
<sequence length="572" mass="60909">MASFLPSSIYLPGPRFLFASIFNSLASSVRTTSSSNTAPAPLQNLESQNSEGASIAYYLSMVKAELEIQEFCSTMASIGTHEYYATNQESAGSFSNASLDCAAPHEQSSLPSSTVLLSYGADADSTQTLLKSAETTPVLFTANTPSVNPSALAFAQAFDATNLDLTFDPQYRAAPVIFDDPRSLRNADAFWAQANMFPDDEQDGSGQYENCSPVSLSERPDVATPTFDFVSIIQSTPDTEPTPPTMAPTASSNTVMTAMESNIVYVALVNAATTSVTTSTSANNNSTTGQNLNEISDNGDGSNASSPTGSPMYRVSYGTGLVTACSFLFNSTTFAPTTTCPAALLDATSANINIAITSPGFVSAAPTAFDTTSPIVTTADTTTGATCRDSASDPYEYGSYDPTRSIFWSQGHPAHQSFGYKRKLQTDPDDNVTTEKDNGPRVIKKSKRTVDSTAASMEPSKTCSPRERLISDATYGGIANNNRLHSQHDSFLAPASFVTARQPLAVIQDTNKTHNINYNRQSLPGSSNTTTTNVAASIPSFTHRSLGTKRKSNRDENDEPSPTSNKHSRTTQ</sequence>
<organism evidence="2 3">
    <name type="scientific">Linnemannia schmuckeri</name>
    <dbReference type="NCBI Taxonomy" id="64567"/>
    <lineage>
        <taxon>Eukaryota</taxon>
        <taxon>Fungi</taxon>
        <taxon>Fungi incertae sedis</taxon>
        <taxon>Mucoromycota</taxon>
        <taxon>Mortierellomycotina</taxon>
        <taxon>Mortierellomycetes</taxon>
        <taxon>Mortierellales</taxon>
        <taxon>Mortierellaceae</taxon>
        <taxon>Linnemannia</taxon>
    </lineage>
</organism>
<feature type="compositionally biased region" description="Polar residues" evidence="1">
    <location>
        <begin position="289"/>
        <end position="308"/>
    </location>
</feature>
<name>A0A9P5V5H1_9FUNG</name>
<dbReference type="Proteomes" id="UP000748756">
    <property type="component" value="Unassembled WGS sequence"/>
</dbReference>
<protein>
    <submittedName>
        <fullName evidence="2">Uncharacterized protein</fullName>
    </submittedName>
</protein>
<dbReference type="EMBL" id="JAAAUQ010001696">
    <property type="protein sequence ID" value="KAF9135799.1"/>
    <property type="molecule type" value="Genomic_DNA"/>
</dbReference>
<gene>
    <name evidence="2" type="ORF">BG015_003221</name>
</gene>
<evidence type="ECO:0000313" key="3">
    <source>
        <dbReference type="Proteomes" id="UP000748756"/>
    </source>
</evidence>
<proteinExistence type="predicted"/>
<evidence type="ECO:0000313" key="2">
    <source>
        <dbReference type="EMBL" id="KAF9135799.1"/>
    </source>
</evidence>
<feature type="region of interest" description="Disordered" evidence="1">
    <location>
        <begin position="517"/>
        <end position="572"/>
    </location>
</feature>
<comment type="caution">
    <text evidence="2">The sequence shown here is derived from an EMBL/GenBank/DDBJ whole genome shotgun (WGS) entry which is preliminary data.</text>
</comment>